<dbReference type="EMBL" id="VCGU01000002">
    <property type="protein sequence ID" value="TRY80091.1"/>
    <property type="molecule type" value="Genomic_DNA"/>
</dbReference>
<dbReference type="AlphaFoldDB" id="A0A553PQZ5"/>
<evidence type="ECO:0000313" key="2">
    <source>
        <dbReference type="EMBL" id="TRY80091.1"/>
    </source>
</evidence>
<reference evidence="2 3" key="1">
    <citation type="journal article" date="2018" name="Nat. Ecol. Evol.">
        <title>Genomic signatures of mitonuclear coevolution across populations of Tigriopus californicus.</title>
        <authorList>
            <person name="Barreto F.S."/>
            <person name="Watson E.T."/>
            <person name="Lima T.G."/>
            <person name="Willett C.S."/>
            <person name="Edmands S."/>
            <person name="Li W."/>
            <person name="Burton R.S."/>
        </authorList>
    </citation>
    <scope>NUCLEOTIDE SEQUENCE [LARGE SCALE GENOMIC DNA]</scope>
    <source>
        <strain evidence="2 3">San Diego</strain>
    </source>
</reference>
<feature type="region of interest" description="Disordered" evidence="1">
    <location>
        <begin position="1"/>
        <end position="93"/>
    </location>
</feature>
<feature type="compositionally biased region" description="Polar residues" evidence="1">
    <location>
        <begin position="14"/>
        <end position="31"/>
    </location>
</feature>
<sequence length="151" mass="16672">MAMMKPNETRFASPGSSSSLSDMALEAQNSPRAVIRTQQQGTSSSSRRGSPRSSTRTSSRPNSIVGGRAAVTAPVVPCSSAGRTPQTRRKELTPECEVRNAKFKELWDVKTIEQGMIRVPTKFLQDLIHNESIEKYFDIEEKPVARVFALC</sequence>
<gene>
    <name evidence="2" type="ORF">TCAL_17092</name>
</gene>
<proteinExistence type="predicted"/>
<protein>
    <submittedName>
        <fullName evidence="2">Uncharacterized protein</fullName>
    </submittedName>
</protein>
<comment type="caution">
    <text evidence="2">The sequence shown here is derived from an EMBL/GenBank/DDBJ whole genome shotgun (WGS) entry which is preliminary data.</text>
</comment>
<feature type="compositionally biased region" description="Low complexity" evidence="1">
    <location>
        <begin position="36"/>
        <end position="61"/>
    </location>
</feature>
<accession>A0A553PQZ5</accession>
<evidence type="ECO:0000256" key="1">
    <source>
        <dbReference type="SAM" id="MobiDB-lite"/>
    </source>
</evidence>
<name>A0A553PQZ5_TIGCA</name>
<dbReference type="Proteomes" id="UP000318571">
    <property type="component" value="Chromosome 6"/>
</dbReference>
<organism evidence="2 3">
    <name type="scientific">Tigriopus californicus</name>
    <name type="common">Marine copepod</name>
    <dbReference type="NCBI Taxonomy" id="6832"/>
    <lineage>
        <taxon>Eukaryota</taxon>
        <taxon>Metazoa</taxon>
        <taxon>Ecdysozoa</taxon>
        <taxon>Arthropoda</taxon>
        <taxon>Crustacea</taxon>
        <taxon>Multicrustacea</taxon>
        <taxon>Hexanauplia</taxon>
        <taxon>Copepoda</taxon>
        <taxon>Harpacticoida</taxon>
        <taxon>Harpacticidae</taxon>
        <taxon>Tigriopus</taxon>
    </lineage>
</organism>
<keyword evidence="3" id="KW-1185">Reference proteome</keyword>
<evidence type="ECO:0000313" key="3">
    <source>
        <dbReference type="Proteomes" id="UP000318571"/>
    </source>
</evidence>